<dbReference type="PANTHER" id="PTHR28075:SF3">
    <property type="entry name" value="DUF1748-DOMAIN-CONTAINING PROTEIN"/>
    <property type="match status" value="1"/>
</dbReference>
<dbReference type="InterPro" id="IPR013726">
    <property type="entry name" value="Mitofissin"/>
</dbReference>
<sequence length="75" mass="8214">MALGRLFHYTIDAVLVSTVLAGVRRSSGFTPATNNIADENIRSVANKYLGIGESIFDMLQGTAVTSSYFKRDQTR</sequence>
<keyword evidence="2" id="KW-1185">Reference proteome</keyword>
<dbReference type="EMBL" id="JASBNA010000006">
    <property type="protein sequence ID" value="KAK7690731.1"/>
    <property type="molecule type" value="Genomic_DNA"/>
</dbReference>
<organism evidence="1 2">
    <name type="scientific">Cerrena zonata</name>
    <dbReference type="NCBI Taxonomy" id="2478898"/>
    <lineage>
        <taxon>Eukaryota</taxon>
        <taxon>Fungi</taxon>
        <taxon>Dikarya</taxon>
        <taxon>Basidiomycota</taxon>
        <taxon>Agaricomycotina</taxon>
        <taxon>Agaricomycetes</taxon>
        <taxon>Polyporales</taxon>
        <taxon>Cerrenaceae</taxon>
        <taxon>Cerrena</taxon>
    </lineage>
</organism>
<dbReference type="Proteomes" id="UP001385951">
    <property type="component" value="Unassembled WGS sequence"/>
</dbReference>
<name>A0AAW0GCS7_9APHY</name>
<accession>A0AAW0GCS7</accession>
<dbReference type="GO" id="GO:0005737">
    <property type="term" value="C:cytoplasm"/>
    <property type="evidence" value="ECO:0007669"/>
    <property type="project" value="TreeGrafter"/>
</dbReference>
<reference evidence="1 2" key="1">
    <citation type="submission" date="2022-09" db="EMBL/GenBank/DDBJ databases">
        <authorList>
            <person name="Palmer J.M."/>
        </authorList>
    </citation>
    <scope>NUCLEOTIDE SEQUENCE [LARGE SCALE GENOMIC DNA]</scope>
    <source>
        <strain evidence="1 2">DSM 7382</strain>
    </source>
</reference>
<evidence type="ECO:0000313" key="2">
    <source>
        <dbReference type="Proteomes" id="UP001385951"/>
    </source>
</evidence>
<gene>
    <name evidence="1" type="ORF">QCA50_005830</name>
</gene>
<protein>
    <recommendedName>
        <fullName evidence="3">DUF1748-domain-containing protein</fullName>
    </recommendedName>
</protein>
<comment type="caution">
    <text evidence="1">The sequence shown here is derived from an EMBL/GenBank/DDBJ whole genome shotgun (WGS) entry which is preliminary data.</text>
</comment>
<dbReference type="Pfam" id="PF08520">
    <property type="entry name" value="Mitofissin"/>
    <property type="match status" value="1"/>
</dbReference>
<dbReference type="AlphaFoldDB" id="A0AAW0GCS7"/>
<dbReference type="PANTHER" id="PTHR28075">
    <property type="entry name" value="CHROMOSOME 16, WHOLE GENOME SHOTGUN SEQUENCE"/>
    <property type="match status" value="1"/>
</dbReference>
<evidence type="ECO:0008006" key="3">
    <source>
        <dbReference type="Google" id="ProtNLM"/>
    </source>
</evidence>
<proteinExistence type="predicted"/>
<evidence type="ECO:0000313" key="1">
    <source>
        <dbReference type="EMBL" id="KAK7690731.1"/>
    </source>
</evidence>